<comment type="caution">
    <text evidence="1">The sequence shown here is derived from an EMBL/GenBank/DDBJ whole genome shotgun (WGS) entry which is preliminary data.</text>
</comment>
<sequence>MSAASDVEADMEPLARFDLWPNLPAEVIKVIHEFLADFQKHSPSQKLAPFTALHSEWQHEVEPEAQLWGHMRLGLIDLPVYRMLLSQRRGDSLSAVSLWMSIGDNVLDVTHTDQAPIFHVETRARVARSIIHCVSTLFKCLNYAKSMGSQRARKGVEFHTQITIPKDVKVSSLVLRNVIGQFEIDFSQLPMTDVIPSILNQCPSLKTVSLFSIVYGLHGRYVLRWVSHWSHKIESLKLGNTFQIYEVLGSLGSPQQDTTTITWPNLKEFSIECPVDRITSNSKHRLEPILAVIPVALISLPSIRSMTIILNCSRTTHTAIDITLRFELDSSQLTISARDKDPETRLEAAARRGASRFLREPAGLWDVADEEIVMAAVVDIQAAVQKLYGRDLTVILPKTAEPAEPAEPSP</sequence>
<proteinExistence type="predicted"/>
<protein>
    <submittedName>
        <fullName evidence="1">Uncharacterized protein</fullName>
    </submittedName>
</protein>
<accession>A0A2P5HMP5</accession>
<dbReference type="Proteomes" id="UP000094444">
    <property type="component" value="Unassembled WGS sequence"/>
</dbReference>
<dbReference type="EMBL" id="MAVT02001242">
    <property type="protein sequence ID" value="POS71529.1"/>
    <property type="molecule type" value="Genomic_DNA"/>
</dbReference>
<dbReference type="OrthoDB" id="10561709at2759"/>
<gene>
    <name evidence="1" type="ORF">DHEL01_v210079</name>
</gene>
<evidence type="ECO:0000313" key="2">
    <source>
        <dbReference type="Proteomes" id="UP000094444"/>
    </source>
</evidence>
<evidence type="ECO:0000313" key="1">
    <source>
        <dbReference type="EMBL" id="POS71529.1"/>
    </source>
</evidence>
<keyword evidence="2" id="KW-1185">Reference proteome</keyword>
<dbReference type="InParanoid" id="A0A2P5HMP5"/>
<reference evidence="1" key="1">
    <citation type="submission" date="2017-09" db="EMBL/GenBank/DDBJ databases">
        <title>Polyketide synthases of a Diaporthe helianthi virulent isolate.</title>
        <authorList>
            <person name="Baroncelli R."/>
        </authorList>
    </citation>
    <scope>NUCLEOTIDE SEQUENCE [LARGE SCALE GENOMIC DNA]</scope>
    <source>
        <strain evidence="1">7/96</strain>
    </source>
</reference>
<dbReference type="AlphaFoldDB" id="A0A2P5HMP5"/>
<organism evidence="1 2">
    <name type="scientific">Diaporthe helianthi</name>
    <dbReference type="NCBI Taxonomy" id="158607"/>
    <lineage>
        <taxon>Eukaryota</taxon>
        <taxon>Fungi</taxon>
        <taxon>Dikarya</taxon>
        <taxon>Ascomycota</taxon>
        <taxon>Pezizomycotina</taxon>
        <taxon>Sordariomycetes</taxon>
        <taxon>Sordariomycetidae</taxon>
        <taxon>Diaporthales</taxon>
        <taxon>Diaporthaceae</taxon>
        <taxon>Diaporthe</taxon>
    </lineage>
</organism>
<name>A0A2P5HMP5_DIAHE</name>